<keyword evidence="9" id="KW-1185">Reference proteome</keyword>
<evidence type="ECO:0000259" key="5">
    <source>
        <dbReference type="PROSITE" id="PS51094"/>
    </source>
</evidence>
<evidence type="ECO:0000313" key="9">
    <source>
        <dbReference type="Proteomes" id="UP000032534"/>
    </source>
</evidence>
<dbReference type="InterPro" id="IPR013011">
    <property type="entry name" value="PTS_EIIB_2"/>
</dbReference>
<dbReference type="Pfam" id="PF08279">
    <property type="entry name" value="HTH_11"/>
    <property type="match status" value="1"/>
</dbReference>
<protein>
    <submittedName>
        <fullName evidence="8">Uncharacterized protein</fullName>
    </submittedName>
</protein>
<dbReference type="SUPFAM" id="SSF52794">
    <property type="entry name" value="PTS system IIB component-like"/>
    <property type="match status" value="1"/>
</dbReference>
<dbReference type="PROSITE" id="PS00372">
    <property type="entry name" value="PTS_EIIA_TYPE_2_HIS"/>
    <property type="match status" value="1"/>
</dbReference>
<dbReference type="Pfam" id="PF00874">
    <property type="entry name" value="PRD"/>
    <property type="match status" value="2"/>
</dbReference>
<reference evidence="8 9" key="1">
    <citation type="submission" date="2014-11" db="EMBL/GenBank/DDBJ databases">
        <title>Draft Genome Sequences of Paenibacillus polymyxa NRRL B-30509 and Paenibacillus terrae NRRL B-30644, Strains from a Poultry Environment that Produce Tridecaptin A and Paenicidins.</title>
        <authorList>
            <person name="van Belkum M.J."/>
            <person name="Lohans C.T."/>
            <person name="Vederas J.C."/>
        </authorList>
    </citation>
    <scope>NUCLEOTIDE SEQUENCE [LARGE SCALE GENOMIC DNA]</scope>
    <source>
        <strain evidence="8 9">NRRL B-30644</strain>
    </source>
</reference>
<proteinExistence type="predicted"/>
<dbReference type="OrthoDB" id="3175596at2"/>
<dbReference type="PATRIC" id="fig|159743.3.peg.2913"/>
<dbReference type="SUPFAM" id="SSF63520">
    <property type="entry name" value="PTS-regulatory domain, PRD"/>
    <property type="match status" value="2"/>
</dbReference>
<name>A0A0D7X175_9BACL</name>
<keyword evidence="1" id="KW-0808">Transferase</keyword>
<evidence type="ECO:0000259" key="6">
    <source>
        <dbReference type="PROSITE" id="PS51099"/>
    </source>
</evidence>
<dbReference type="AlphaFoldDB" id="A0A0D7X175"/>
<dbReference type="PROSITE" id="PS51094">
    <property type="entry name" value="PTS_EIIA_TYPE_2"/>
    <property type="match status" value="1"/>
</dbReference>
<organism evidence="8 9">
    <name type="scientific">Paenibacillus terrae</name>
    <dbReference type="NCBI Taxonomy" id="159743"/>
    <lineage>
        <taxon>Bacteria</taxon>
        <taxon>Bacillati</taxon>
        <taxon>Bacillota</taxon>
        <taxon>Bacilli</taxon>
        <taxon>Bacillales</taxon>
        <taxon>Paenibacillaceae</taxon>
        <taxon>Paenibacillus</taxon>
    </lineage>
</organism>
<sequence length="658" mass="74155">MNDLSSRQKKLLQMLISETEYRPISLFARALQVSERTVHNDLNELKNVLDGKEATLNKQPGIGIQLHATASARLRLLNMAASGSEGDDPLSTGVRRCQMAMQMLSTGKTTSVQKLSEAYYVSRTSIVADLEWIERWGSNYNLTLVKNRIGTQLAGKEEDIRKALYAAVVMLMADGPGEPYNLTKGGRLNTATRNKLAGLFGDNEVMNIEGIVNNAEQMLSYRFNDYSYMNLLIQLLILVNRLRLNRQIELDDTTIVNASNVAESLADQIALHFQVDINDKEKMCINFYLMSSGMDNPLVSSKDAWLESVDEDMKILVKDMIRLFSEMMKVDFSEETVLYQGLLMHIKPMIHRLRHSSGVKNPHLDEIKQQYGAMFAATCLISSSIEHNYGIRMNEDEIGYLTIHFQAAMERNASIKKTIIVCSGGIGTSQLIANRIQRFVPQIQIADILPLSRFEQTDLAGIDFVISTVPIELHDDTPVVTISPLVSKKDIQNINYFYLDYVYEREKQTYNPVYLSRVLLPELCVAGAKVSSREEAVANLTNRMHEMGFINSEFEATVFRREALTPTSLGNGVAIPHGEVDHVLQSKIAVMSIPEGVDWGGEQVYIVFLIALKLDDELSAKEILNDLYNLLDSDYNMNRLRICQDHQRLYELLAGKGE</sequence>
<evidence type="ECO:0000256" key="4">
    <source>
        <dbReference type="ARBA" id="ARBA00023163"/>
    </source>
</evidence>
<dbReference type="GO" id="GO:0008982">
    <property type="term" value="F:protein-N(PI)-phosphohistidine-sugar phosphotransferase activity"/>
    <property type="evidence" value="ECO:0007669"/>
    <property type="project" value="InterPro"/>
</dbReference>
<dbReference type="Gene3D" id="3.40.930.10">
    <property type="entry name" value="Mannitol-specific EII, Chain A"/>
    <property type="match status" value="1"/>
</dbReference>
<dbReference type="SUPFAM" id="SSF55804">
    <property type="entry name" value="Phoshotransferase/anion transport protein"/>
    <property type="match status" value="1"/>
</dbReference>
<dbReference type="RefSeq" id="WP_044646553.1">
    <property type="nucleotide sequence ID" value="NZ_JTHP01000023.1"/>
</dbReference>
<dbReference type="GO" id="GO:0009401">
    <property type="term" value="P:phosphoenolpyruvate-dependent sugar phosphotransferase system"/>
    <property type="evidence" value="ECO:0007669"/>
    <property type="project" value="InterPro"/>
</dbReference>
<evidence type="ECO:0000256" key="2">
    <source>
        <dbReference type="ARBA" id="ARBA00022737"/>
    </source>
</evidence>
<dbReference type="PANTHER" id="PTHR30185:SF18">
    <property type="entry name" value="TRANSCRIPTIONAL REGULATOR MTLR"/>
    <property type="match status" value="1"/>
</dbReference>
<dbReference type="InterPro" id="IPR050661">
    <property type="entry name" value="BglG_antiterminators"/>
</dbReference>
<dbReference type="PROSITE" id="PS51372">
    <property type="entry name" value="PRD_2"/>
    <property type="match status" value="1"/>
</dbReference>
<gene>
    <name evidence="8" type="ORF">QD47_13100</name>
</gene>
<keyword evidence="3" id="KW-0805">Transcription regulation</keyword>
<dbReference type="CDD" id="cd05568">
    <property type="entry name" value="PTS_IIB_bgl_like"/>
    <property type="match status" value="1"/>
</dbReference>
<dbReference type="EMBL" id="JTHP01000023">
    <property type="protein sequence ID" value="KJD45201.1"/>
    <property type="molecule type" value="Genomic_DNA"/>
</dbReference>
<dbReference type="Pfam" id="PF00359">
    <property type="entry name" value="PTS_EIIA_2"/>
    <property type="match status" value="1"/>
</dbReference>
<feature type="domain" description="PTS EIIB type-2" evidence="6">
    <location>
        <begin position="416"/>
        <end position="506"/>
    </location>
</feature>
<feature type="domain" description="PTS EIIA type-2" evidence="5">
    <location>
        <begin position="517"/>
        <end position="656"/>
    </location>
</feature>
<evidence type="ECO:0000313" key="8">
    <source>
        <dbReference type="EMBL" id="KJD45201.1"/>
    </source>
</evidence>
<dbReference type="InterPro" id="IPR036095">
    <property type="entry name" value="PTS_EIIB-like_sf"/>
</dbReference>
<accession>A0A0D7X175</accession>
<feature type="domain" description="PRD" evidence="7">
    <location>
        <begin position="308"/>
        <end position="415"/>
    </location>
</feature>
<dbReference type="Gene3D" id="1.10.10.10">
    <property type="entry name" value="Winged helix-like DNA-binding domain superfamily/Winged helix DNA-binding domain"/>
    <property type="match status" value="2"/>
</dbReference>
<keyword evidence="4" id="KW-0804">Transcription</keyword>
<dbReference type="InterPro" id="IPR036388">
    <property type="entry name" value="WH-like_DNA-bd_sf"/>
</dbReference>
<comment type="caution">
    <text evidence="8">The sequence shown here is derived from an EMBL/GenBank/DDBJ whole genome shotgun (WGS) entry which is preliminary data.</text>
</comment>
<dbReference type="PROSITE" id="PS51099">
    <property type="entry name" value="PTS_EIIB_TYPE_2"/>
    <property type="match status" value="1"/>
</dbReference>
<dbReference type="Gene3D" id="1.10.1790.10">
    <property type="entry name" value="PRD domain"/>
    <property type="match status" value="2"/>
</dbReference>
<dbReference type="Gene3D" id="3.40.50.2300">
    <property type="match status" value="1"/>
</dbReference>
<dbReference type="Proteomes" id="UP000032534">
    <property type="component" value="Unassembled WGS sequence"/>
</dbReference>
<evidence type="ECO:0000259" key="7">
    <source>
        <dbReference type="PROSITE" id="PS51372"/>
    </source>
</evidence>
<evidence type="ECO:0000256" key="1">
    <source>
        <dbReference type="ARBA" id="ARBA00022679"/>
    </source>
</evidence>
<dbReference type="CDD" id="cd00211">
    <property type="entry name" value="PTS_IIA_fru"/>
    <property type="match status" value="1"/>
</dbReference>
<dbReference type="InterPro" id="IPR016152">
    <property type="entry name" value="PTrfase/Anion_transptr"/>
</dbReference>
<evidence type="ECO:0000256" key="3">
    <source>
        <dbReference type="ARBA" id="ARBA00023015"/>
    </source>
</evidence>
<keyword evidence="2" id="KW-0677">Repeat</keyword>
<dbReference type="InterPro" id="IPR011608">
    <property type="entry name" value="PRD"/>
</dbReference>
<dbReference type="InterPro" id="IPR002178">
    <property type="entry name" value="PTS_EIIA_type-2_dom"/>
</dbReference>
<dbReference type="PANTHER" id="PTHR30185">
    <property type="entry name" value="CRYPTIC BETA-GLUCOSIDE BGL OPERON ANTITERMINATOR"/>
    <property type="match status" value="1"/>
</dbReference>
<dbReference type="InterPro" id="IPR013196">
    <property type="entry name" value="HTH_11"/>
</dbReference>
<dbReference type="GO" id="GO:0006355">
    <property type="term" value="P:regulation of DNA-templated transcription"/>
    <property type="evidence" value="ECO:0007669"/>
    <property type="project" value="InterPro"/>
</dbReference>
<dbReference type="InterPro" id="IPR036634">
    <property type="entry name" value="PRD_sf"/>
</dbReference>